<evidence type="ECO:0000313" key="2">
    <source>
        <dbReference type="EMBL" id="TNV81706.1"/>
    </source>
</evidence>
<feature type="region of interest" description="Disordered" evidence="1">
    <location>
        <begin position="32"/>
        <end position="55"/>
    </location>
</feature>
<dbReference type="EMBL" id="RRYP01005822">
    <property type="protein sequence ID" value="TNV81706.1"/>
    <property type="molecule type" value="Genomic_DNA"/>
</dbReference>
<dbReference type="AlphaFoldDB" id="A0A8J8NTX7"/>
<accession>A0A8J8NTX7</accession>
<proteinExistence type="predicted"/>
<organism evidence="2 3">
    <name type="scientific">Halteria grandinella</name>
    <dbReference type="NCBI Taxonomy" id="5974"/>
    <lineage>
        <taxon>Eukaryota</taxon>
        <taxon>Sar</taxon>
        <taxon>Alveolata</taxon>
        <taxon>Ciliophora</taxon>
        <taxon>Intramacronucleata</taxon>
        <taxon>Spirotrichea</taxon>
        <taxon>Stichotrichia</taxon>
        <taxon>Sporadotrichida</taxon>
        <taxon>Halteriidae</taxon>
        <taxon>Halteria</taxon>
    </lineage>
</organism>
<keyword evidence="3" id="KW-1185">Reference proteome</keyword>
<reference evidence="2" key="1">
    <citation type="submission" date="2019-06" db="EMBL/GenBank/DDBJ databases">
        <authorList>
            <person name="Zheng W."/>
        </authorList>
    </citation>
    <scope>NUCLEOTIDE SEQUENCE</scope>
    <source>
        <strain evidence="2">QDHG01</strain>
    </source>
</reference>
<protein>
    <submittedName>
        <fullName evidence="2">Uncharacterized protein</fullName>
    </submittedName>
</protein>
<gene>
    <name evidence="2" type="ORF">FGO68_gene10080</name>
</gene>
<dbReference type="OrthoDB" id="10496814at2759"/>
<evidence type="ECO:0000256" key="1">
    <source>
        <dbReference type="SAM" id="MobiDB-lite"/>
    </source>
</evidence>
<name>A0A8J8NTX7_HALGN</name>
<evidence type="ECO:0000313" key="3">
    <source>
        <dbReference type="Proteomes" id="UP000785679"/>
    </source>
</evidence>
<dbReference type="Proteomes" id="UP000785679">
    <property type="component" value="Unassembled WGS sequence"/>
</dbReference>
<sequence>MQLRVKYLTSTTFYNSYRSKNKRSKTIIEKREAKQKAKELQPKKPHPEPQPWRETHNHNYEFEADIKRMTGVVLSNTEINRVNNLIPRSYDKSIPLGKDQAFRLTSRFGREFGQDFTHLLSDSGKTIINRNIDDYQKTYDIRRTKEEYYQTHKREFAEKAALPKWNPADGHGGNFSRFPTDANHYRAKSLLPLDAKPLQDKPFLRTTTMGWHFKHETASVI</sequence>
<comment type="caution">
    <text evidence="2">The sequence shown here is derived from an EMBL/GenBank/DDBJ whole genome shotgun (WGS) entry which is preliminary data.</text>
</comment>